<dbReference type="OrthoDB" id="128191at2759"/>
<dbReference type="RefSeq" id="XP_008898797.1">
    <property type="nucleotide sequence ID" value="XM_008900549.1"/>
</dbReference>
<dbReference type="EMBL" id="KI669569">
    <property type="protein sequence ID" value="ETN15983.1"/>
    <property type="molecule type" value="Genomic_DNA"/>
</dbReference>
<dbReference type="OMA" id="CEVDIRC"/>
<gene>
    <name evidence="2" type="ORF">PPTG_21847</name>
</gene>
<accession>W2QS84</accession>
<sequence length="222" mass="24774">MLRKSSGMKEGRAKANKLVQGKHRYKDAQRGLPVISVRAIPKSKKAIASIVADDECEVDIRCVFPEEFVMKAQSAIRTFRNALGDGISSDGIGVRVPRFGVYSQQDINAMDRWHTAISYVTETTNAINWALHTNIKRVGVPPELEDGVSEIPEDREAAFKRFPLREERSTALGSLPYRALLSFWENKWVDDAAMYHGLILLQRENAGVGVVAQFSAVTRRAS</sequence>
<dbReference type="Proteomes" id="UP000018817">
    <property type="component" value="Unassembled WGS sequence"/>
</dbReference>
<evidence type="ECO:0000256" key="1">
    <source>
        <dbReference type="SAM" id="MobiDB-lite"/>
    </source>
</evidence>
<proteinExistence type="predicted"/>
<feature type="region of interest" description="Disordered" evidence="1">
    <location>
        <begin position="1"/>
        <end position="20"/>
    </location>
</feature>
<name>W2QS84_PHYN3</name>
<dbReference type="GeneID" id="20190446"/>
<dbReference type="VEuPathDB" id="FungiDB:PPTG_21847"/>
<organism evidence="2 3">
    <name type="scientific">Phytophthora nicotianae (strain INRA-310)</name>
    <name type="common">Phytophthora parasitica</name>
    <dbReference type="NCBI Taxonomy" id="761204"/>
    <lineage>
        <taxon>Eukaryota</taxon>
        <taxon>Sar</taxon>
        <taxon>Stramenopiles</taxon>
        <taxon>Oomycota</taxon>
        <taxon>Peronosporomycetes</taxon>
        <taxon>Peronosporales</taxon>
        <taxon>Peronosporaceae</taxon>
        <taxon>Phytophthora</taxon>
    </lineage>
</organism>
<evidence type="ECO:0000313" key="3">
    <source>
        <dbReference type="Proteomes" id="UP000018817"/>
    </source>
</evidence>
<reference evidence="2 3" key="2">
    <citation type="submission" date="2013-11" db="EMBL/GenBank/DDBJ databases">
        <title>The Genome Sequence of Phytophthora parasitica INRA-310.</title>
        <authorList>
            <consortium name="The Broad Institute Genomics Platform"/>
            <person name="Russ C."/>
            <person name="Tyler B."/>
            <person name="Panabieres F."/>
            <person name="Shan W."/>
            <person name="Tripathy S."/>
            <person name="Grunwald N."/>
            <person name="Machado M."/>
            <person name="Johnson C.S."/>
            <person name="Arredondo F."/>
            <person name="Hong C."/>
            <person name="Coffey M."/>
            <person name="Young S.K."/>
            <person name="Zeng Q."/>
            <person name="Gargeya S."/>
            <person name="Fitzgerald M."/>
            <person name="Abouelleil A."/>
            <person name="Alvarado L."/>
            <person name="Chapman S.B."/>
            <person name="Gainer-Dewar J."/>
            <person name="Goldberg J."/>
            <person name="Griggs A."/>
            <person name="Gujja S."/>
            <person name="Hansen M."/>
            <person name="Howarth C."/>
            <person name="Imamovic A."/>
            <person name="Ireland A."/>
            <person name="Larimer J."/>
            <person name="McCowan C."/>
            <person name="Murphy C."/>
            <person name="Pearson M."/>
            <person name="Poon T.W."/>
            <person name="Priest M."/>
            <person name="Roberts A."/>
            <person name="Saif S."/>
            <person name="Shea T."/>
            <person name="Sykes S."/>
            <person name="Wortman J."/>
            <person name="Nusbaum C."/>
            <person name="Birren B."/>
        </authorList>
    </citation>
    <scope>NUCLEOTIDE SEQUENCE [LARGE SCALE GENOMIC DNA]</scope>
    <source>
        <strain evidence="2 3">INRA-310</strain>
    </source>
</reference>
<evidence type="ECO:0000313" key="2">
    <source>
        <dbReference type="EMBL" id="ETN15983.1"/>
    </source>
</evidence>
<dbReference type="AlphaFoldDB" id="W2QS84"/>
<reference evidence="3" key="1">
    <citation type="submission" date="2011-12" db="EMBL/GenBank/DDBJ databases">
        <authorList>
            <consortium name="The Broad Institute Genome Sequencing Platform"/>
            <person name="Russ C."/>
            <person name="Tyler B."/>
            <person name="Panabieres F."/>
            <person name="Shan W."/>
            <person name="Tripathy S."/>
            <person name="Grunwald N."/>
            <person name="Machado M."/>
            <person name="Young S.K."/>
            <person name="Zeng Q."/>
            <person name="Gargeya S."/>
            <person name="Fitzgerald M."/>
            <person name="Haas B."/>
            <person name="Abouelleil A."/>
            <person name="Alvarado L."/>
            <person name="Arachchi H.M."/>
            <person name="Berlin A."/>
            <person name="Chapman S.B."/>
            <person name="Gearin G."/>
            <person name="Goldberg J."/>
            <person name="Griggs A."/>
            <person name="Gujja S."/>
            <person name="Hansen M."/>
            <person name="Heiman D."/>
            <person name="Howarth C."/>
            <person name="Larimer J."/>
            <person name="Lui A."/>
            <person name="MacDonald P.J.P."/>
            <person name="McCowen C."/>
            <person name="Montmayeur A."/>
            <person name="Murphy C."/>
            <person name="Neiman D."/>
            <person name="Pearson M."/>
            <person name="Priest M."/>
            <person name="Roberts A."/>
            <person name="Saif S."/>
            <person name="Shea T."/>
            <person name="Sisk P."/>
            <person name="Stolte C."/>
            <person name="Sykes S."/>
            <person name="Wortman J."/>
            <person name="Nusbaum C."/>
            <person name="Birren B."/>
        </authorList>
    </citation>
    <scope>NUCLEOTIDE SEQUENCE [LARGE SCALE GENOMIC DNA]</scope>
    <source>
        <strain evidence="3">INRA-310</strain>
    </source>
</reference>
<protein>
    <submittedName>
        <fullName evidence="2">Uncharacterized protein</fullName>
    </submittedName>
</protein>